<dbReference type="InterPro" id="IPR022385">
    <property type="entry name" value="Rhs_assc_core"/>
</dbReference>
<dbReference type="InterPro" id="IPR050708">
    <property type="entry name" value="T6SS_VgrG/RHS"/>
</dbReference>
<keyword evidence="3" id="KW-1185">Reference proteome</keyword>
<accession>A0A2K9PRL6</accession>
<dbReference type="Gene3D" id="2.180.10.10">
    <property type="entry name" value="RHS repeat-associated core"/>
    <property type="match status" value="1"/>
</dbReference>
<feature type="region of interest" description="Disordered" evidence="1">
    <location>
        <begin position="233"/>
        <end position="254"/>
    </location>
</feature>
<evidence type="ECO:0000256" key="1">
    <source>
        <dbReference type="SAM" id="MobiDB-lite"/>
    </source>
</evidence>
<dbReference type="NCBIfam" id="TIGR03696">
    <property type="entry name" value="Rhs_assc_core"/>
    <property type="match status" value="1"/>
</dbReference>
<dbReference type="RefSeq" id="WP_102756339.1">
    <property type="nucleotide sequence ID" value="NZ_CP025791.1"/>
</dbReference>
<dbReference type="InterPro" id="IPR055015">
    <property type="entry name" value="GCX_COOH"/>
</dbReference>
<dbReference type="OrthoDB" id="2972467at2"/>
<dbReference type="Proteomes" id="UP000235826">
    <property type="component" value="Chromosome"/>
</dbReference>
<organism evidence="2 3">
    <name type="scientific">Flavivirga eckloniae</name>
    <dbReference type="NCBI Taxonomy" id="1803846"/>
    <lineage>
        <taxon>Bacteria</taxon>
        <taxon>Pseudomonadati</taxon>
        <taxon>Bacteroidota</taxon>
        <taxon>Flavobacteriia</taxon>
        <taxon>Flavobacteriales</taxon>
        <taxon>Flavobacteriaceae</taxon>
        <taxon>Flavivirga</taxon>
    </lineage>
</organism>
<gene>
    <name evidence="2" type="ORF">C1H87_13605</name>
</gene>
<dbReference type="KEGG" id="fek:C1H87_13605"/>
<dbReference type="EMBL" id="CP025791">
    <property type="protein sequence ID" value="AUP79686.1"/>
    <property type="molecule type" value="Genomic_DNA"/>
</dbReference>
<dbReference type="PANTHER" id="PTHR32305:SF15">
    <property type="entry name" value="PROTEIN RHSA-RELATED"/>
    <property type="match status" value="1"/>
</dbReference>
<evidence type="ECO:0008006" key="4">
    <source>
        <dbReference type="Google" id="ProtNLM"/>
    </source>
</evidence>
<proteinExistence type="predicted"/>
<evidence type="ECO:0000313" key="3">
    <source>
        <dbReference type="Proteomes" id="UP000235826"/>
    </source>
</evidence>
<name>A0A2K9PRL6_9FLAO</name>
<dbReference type="NCBIfam" id="NF045639">
    <property type="entry name" value="GCX_COOH"/>
    <property type="match status" value="1"/>
</dbReference>
<evidence type="ECO:0000313" key="2">
    <source>
        <dbReference type="EMBL" id="AUP79686.1"/>
    </source>
</evidence>
<reference evidence="2 3" key="1">
    <citation type="submission" date="2018-01" db="EMBL/GenBank/DDBJ databases">
        <title>Complete genome sequence of Flavivirga eckloniae ECD14 isolated from seaweed Ecklonia cava.</title>
        <authorList>
            <person name="Lee J.H."/>
            <person name="Baik K.S."/>
            <person name="Seong C.N."/>
        </authorList>
    </citation>
    <scope>NUCLEOTIDE SEQUENCE [LARGE SCALE GENOMIC DNA]</scope>
    <source>
        <strain evidence="2 3">ECD14</strain>
    </source>
</reference>
<feature type="compositionally biased region" description="Polar residues" evidence="1">
    <location>
        <begin position="239"/>
        <end position="254"/>
    </location>
</feature>
<dbReference type="PANTHER" id="PTHR32305">
    <property type="match status" value="1"/>
</dbReference>
<sequence>MKNKKIVWLIIVTVIISISTSWAQGSMISIGGEVAPVINTTETYYLSLAPNLTIIQGNWESPQGGQTISQTATSIKIKWTSPNGYVSYRATQTQVGSTNTGPMFASLLVYPVPPPAIPLAPTIGNFCDRNILTYATPPEDVEYFWHTDATDPNIGQDSNKTITLTTGNTIYLSARGIDSGLWSEVRTVNYAKASPTTWYSDADNDGLRDPTGTSVQECNKPLGNWTQSNIIDQCPNEPGSEQQNGCPTTGEVSEGFNTITSRGYDINGTLKAASKSYYNTLGKVIQSQALDIKTNRIWASDIKYDLQNRATLQTLSAPIREFNMFEYEGDFVKKIDNSNYTKTDYDNANNETPNPIGNTYGTLGWYYSSGNIDEDYQDITDYPFAKSIYSTLIPGKVLRTVGGEKINGEWKQTYTFSMRASNELSQTEAFGDSKYNHDNYKIIKTVHRDVHGNENVVFTDTDGKTLATARSGGTNTRSMSIEIGDRRYVDIHVPAGNNMGFTTSPGGSYAVYDLITENKVTPSESLPNGFYRVFGSGVVNYKENYYDYALNEYDLIGRLIASYQPLNKLKTEYKYNTLGQLTYTKSPDEGEAWFKYRRDGQIRFSQNSKQLANTEFSYTNYDGLGRPIESGVFNEGAITFTNADSIIENIDNPATTADEDGLPDTNCSEQQFTTYDALNNADLTTLGAIHNSYSTPTFLAGNVAKTSNGNTTTYYSYDVYGRVKWIVQEIPILGTKTIDYKYDPITGAVLEVDYQRYATTSNDRFIHRYNYDPIDNSLIKVETSADGGNTYTTNAEYKYYETGALKRTEIAPLNGTALQGIDYVYNLNGQLKSINHPSLEQSKDPGGDSNDLFGMMVDYHSTDYNRTQRSNIETTTFGQDQYNGNIKGIRWNSSYQKLSGGKERVYDYRYNKNNWLTDAYYGKYSTPQSTNAKENETYAEIVSSGATLNLEATNSITLLPGFHAQNGSVVTTKIIDVGGFLGTNGDYDVTGITYDANGNIQALKRNKNTVGNNNSMDNLSYNYYSGKPNQLKRVDDAAGDVSGAEDIGDQVGDSSGENYKYNSIGQLEENVDEKIKYFYNASGLVTEIHKNNVPLVKFFYNDKGHRVKKEIYTAGSLTRTDYYVRDATGTTLAIYEGANVKEYTIYGASRLGVYNKADDSSVYQLTDHLGNVRAVVQRSGNDAVAMVATDYYPFGMPMPNRNVEGNYRYKYQGQEKDPETGKEAFELRLWDSRIGRWLTTDPYGQFYSPYLGMGNNPISFRDPDGGFVCDDCPEGIFADGTEHISADGGTYVYDAEIGRWSDGAAITFNVKYTGEKKHYQELGAALLMRGAVINSTAAAVDGHLPFMDAAALISEGLVLTTYGYFAIQTFTHSDYEVSTTTKDTELPSILLYRGVHAKHPGYASALMGVATPFALGPVGHNDPALHNSEDIGNNHSIFTSWTTLKQIANYHATKHGPGGLILTKRFRINQLVPSPDIFDEGEWLVPGVVTGASVSLPSR</sequence>
<protein>
    <recommendedName>
        <fullName evidence="4">RHS repeat-associated core domain-containing protein</fullName>
    </recommendedName>
</protein>